<gene>
    <name evidence="10" type="ORF">PPRIM_AZ9-3.1.T0040024</name>
</gene>
<keyword evidence="3" id="KW-0653">Protein transport</keyword>
<keyword evidence="4" id="KW-0342">GTP-binding</keyword>
<dbReference type="InterPro" id="IPR005225">
    <property type="entry name" value="Small_GTP-bd"/>
</dbReference>
<dbReference type="FunFam" id="3.40.50.300:FF:001018">
    <property type="entry name" value="Rab family GTPase"/>
    <property type="match status" value="1"/>
</dbReference>
<dbReference type="SMART" id="SM00177">
    <property type="entry name" value="ARF"/>
    <property type="match status" value="1"/>
</dbReference>
<evidence type="ECO:0000256" key="8">
    <source>
        <dbReference type="ARBA" id="ARBA00067099"/>
    </source>
</evidence>
<keyword evidence="3" id="KW-0813">Transport</keyword>
<reference evidence="10" key="1">
    <citation type="submission" date="2021-01" db="EMBL/GenBank/DDBJ databases">
        <authorList>
            <consortium name="Genoscope - CEA"/>
            <person name="William W."/>
        </authorList>
    </citation>
    <scope>NUCLEOTIDE SEQUENCE</scope>
</reference>
<dbReference type="Pfam" id="PF00071">
    <property type="entry name" value="Ras"/>
    <property type="match status" value="1"/>
</dbReference>
<evidence type="ECO:0000256" key="2">
    <source>
        <dbReference type="ARBA" id="ARBA00022741"/>
    </source>
</evidence>
<evidence type="ECO:0000256" key="6">
    <source>
        <dbReference type="ARBA" id="ARBA00023289"/>
    </source>
</evidence>
<evidence type="ECO:0000256" key="5">
    <source>
        <dbReference type="ARBA" id="ARBA00023288"/>
    </source>
</evidence>
<evidence type="ECO:0000313" key="11">
    <source>
        <dbReference type="Proteomes" id="UP000688137"/>
    </source>
</evidence>
<dbReference type="InterPro" id="IPR001806">
    <property type="entry name" value="Small_GTPase"/>
</dbReference>
<dbReference type="PANTHER" id="PTHR47980">
    <property type="entry name" value="LD44762P"/>
    <property type="match status" value="1"/>
</dbReference>
<keyword evidence="6" id="KW-0636">Prenylation</keyword>
<dbReference type="PROSITE" id="PS51419">
    <property type="entry name" value="RAB"/>
    <property type="match status" value="1"/>
</dbReference>
<dbReference type="OMA" id="LGEQCPC"/>
<dbReference type="CDD" id="cd00154">
    <property type="entry name" value="Rab"/>
    <property type="match status" value="1"/>
</dbReference>
<keyword evidence="2" id="KW-0547">Nucleotide-binding</keyword>
<dbReference type="InterPro" id="IPR050305">
    <property type="entry name" value="Small_GTPase_Rab"/>
</dbReference>
<dbReference type="Proteomes" id="UP000688137">
    <property type="component" value="Unassembled WGS sequence"/>
</dbReference>
<proteinExistence type="inferred from homology"/>
<evidence type="ECO:0000256" key="7">
    <source>
        <dbReference type="ARBA" id="ARBA00053444"/>
    </source>
</evidence>
<sequence>MSSLAKKAQDPYEQLIKILLLGNSGVGKTQILLRYSENNFRTGYMCTIGVDFKIKKLQVDEKVVKMQIWDTAGQERYQTLTQNFYKGAMGILLVFALNNKDSLKDIDKWMNQIKQHTNENIIKVLIGNKADIKERCISNEEAQSLATKYGIPYFETSAKDGTNINEVFLQVAKLIKNQHQDQQLNSNPNKLLSIHQEEKKLDSSCC</sequence>
<dbReference type="SMART" id="SM00175">
    <property type="entry name" value="RAB"/>
    <property type="match status" value="1"/>
</dbReference>
<comment type="function">
    <text evidence="7">Protein transport. Probably involved in vesicular traffic from ER to Golgi.</text>
</comment>
<dbReference type="GO" id="GO:0005525">
    <property type="term" value="F:GTP binding"/>
    <property type="evidence" value="ECO:0007669"/>
    <property type="project" value="UniProtKB-KW"/>
</dbReference>
<dbReference type="GO" id="GO:0003924">
    <property type="term" value="F:GTPase activity"/>
    <property type="evidence" value="ECO:0007669"/>
    <property type="project" value="InterPro"/>
</dbReference>
<comment type="caution">
    <text evidence="10">The sequence shown here is derived from an EMBL/GenBank/DDBJ whole genome shotgun (WGS) entry which is preliminary data.</text>
</comment>
<evidence type="ECO:0000313" key="10">
    <source>
        <dbReference type="EMBL" id="CAD8042810.1"/>
    </source>
</evidence>
<keyword evidence="5" id="KW-0449">Lipoprotein</keyword>
<dbReference type="SMART" id="SM00173">
    <property type="entry name" value="RAS"/>
    <property type="match status" value="1"/>
</dbReference>
<protein>
    <recommendedName>
        <fullName evidence="8">Ras-related protein Rab-1</fullName>
    </recommendedName>
    <alternativeName>
        <fullName evidence="9">Small GTP-binding protein rab1</fullName>
    </alternativeName>
</protein>
<evidence type="ECO:0000256" key="9">
    <source>
        <dbReference type="ARBA" id="ARBA00081865"/>
    </source>
</evidence>
<name>A0A8S1JQG5_PARPR</name>
<keyword evidence="11" id="KW-1185">Reference proteome</keyword>
<dbReference type="AlphaFoldDB" id="A0A8S1JQG5"/>
<dbReference type="NCBIfam" id="TIGR00231">
    <property type="entry name" value="small_GTP"/>
    <property type="match status" value="1"/>
</dbReference>
<evidence type="ECO:0000256" key="4">
    <source>
        <dbReference type="ARBA" id="ARBA00023134"/>
    </source>
</evidence>
<dbReference type="PROSITE" id="PS51421">
    <property type="entry name" value="RAS"/>
    <property type="match status" value="1"/>
</dbReference>
<dbReference type="SMART" id="SM00176">
    <property type="entry name" value="RAN"/>
    <property type="match status" value="1"/>
</dbReference>
<comment type="similarity">
    <text evidence="1">Belongs to the small GTPase superfamily. Rab family.</text>
</comment>
<accession>A0A8S1JQG5</accession>
<dbReference type="PROSITE" id="PS51420">
    <property type="entry name" value="RHO"/>
    <property type="match status" value="1"/>
</dbReference>
<dbReference type="GO" id="GO:0015031">
    <property type="term" value="P:protein transport"/>
    <property type="evidence" value="ECO:0007669"/>
    <property type="project" value="UniProtKB-KW"/>
</dbReference>
<dbReference type="EMBL" id="CAJJDM010000001">
    <property type="protein sequence ID" value="CAD8042810.1"/>
    <property type="molecule type" value="Genomic_DNA"/>
</dbReference>
<dbReference type="SMART" id="SM00174">
    <property type="entry name" value="RHO"/>
    <property type="match status" value="1"/>
</dbReference>
<organism evidence="10 11">
    <name type="scientific">Paramecium primaurelia</name>
    <dbReference type="NCBI Taxonomy" id="5886"/>
    <lineage>
        <taxon>Eukaryota</taxon>
        <taxon>Sar</taxon>
        <taxon>Alveolata</taxon>
        <taxon>Ciliophora</taxon>
        <taxon>Intramacronucleata</taxon>
        <taxon>Oligohymenophorea</taxon>
        <taxon>Peniculida</taxon>
        <taxon>Parameciidae</taxon>
        <taxon>Paramecium</taxon>
    </lineage>
</organism>
<evidence type="ECO:0000256" key="1">
    <source>
        <dbReference type="ARBA" id="ARBA00006270"/>
    </source>
</evidence>
<evidence type="ECO:0000256" key="3">
    <source>
        <dbReference type="ARBA" id="ARBA00022927"/>
    </source>
</evidence>